<dbReference type="GO" id="GO:0016747">
    <property type="term" value="F:acyltransferase activity, transferring groups other than amino-acyl groups"/>
    <property type="evidence" value="ECO:0007669"/>
    <property type="project" value="InterPro"/>
</dbReference>
<dbReference type="STRING" id="1610493.RPIT_13430"/>
<protein>
    <submittedName>
        <fullName evidence="1">Uncharacterized protein</fullName>
    </submittedName>
</protein>
<gene>
    <name evidence="1" type="ORF">RPIT_13430</name>
</gene>
<dbReference type="Gene3D" id="3.40.630.30">
    <property type="match status" value="1"/>
</dbReference>
<dbReference type="RefSeq" id="WP_162274568.1">
    <property type="nucleotide sequence ID" value="NZ_CP019605.1"/>
</dbReference>
<dbReference type="SUPFAM" id="SSF55729">
    <property type="entry name" value="Acyl-CoA N-acyltransferases (Nat)"/>
    <property type="match status" value="1"/>
</dbReference>
<dbReference type="PROSITE" id="PS51186">
    <property type="entry name" value="GNAT"/>
    <property type="match status" value="1"/>
</dbReference>
<dbReference type="InterPro" id="IPR000182">
    <property type="entry name" value="GNAT_dom"/>
</dbReference>
<reference evidence="1 2" key="1">
    <citation type="journal article" date="2016" name="Int. J. Syst. Evol. Microbiol.">
        <title>Tessaracoccus flavus sp. nov., isolated from the drainage system of a lindane-producing factory.</title>
        <authorList>
            <person name="Kumari R."/>
            <person name="Singh P."/>
            <person name="Schumann P."/>
            <person name="Lal R."/>
        </authorList>
    </citation>
    <scope>NUCLEOTIDE SEQUENCE [LARGE SCALE GENOMIC DNA]</scope>
    <source>
        <strain evidence="1 2">RP1T</strain>
    </source>
</reference>
<evidence type="ECO:0000313" key="1">
    <source>
        <dbReference type="EMBL" id="AQP45688.1"/>
    </source>
</evidence>
<organism evidence="1 2">
    <name type="scientific">Tessaracoccus flavus</name>
    <dbReference type="NCBI Taxonomy" id="1610493"/>
    <lineage>
        <taxon>Bacteria</taxon>
        <taxon>Bacillati</taxon>
        <taxon>Actinomycetota</taxon>
        <taxon>Actinomycetes</taxon>
        <taxon>Propionibacteriales</taxon>
        <taxon>Propionibacteriaceae</taxon>
        <taxon>Tessaracoccus</taxon>
    </lineage>
</organism>
<proteinExistence type="predicted"/>
<sequence length="186" mass="20770">MTSDSLKPEITVHTQPEVSALAELVWPTYREAFGGFPNMQSFQSELLGRHAAREGFRLVTASVAGEVVGFSWGYIGHRGQFWTELVSEALPHDVVEEWVGGHFEFAEMAVSPSFRRRGLGAFLHDHLLTDVGRRCLLSTVDDPNDPAVRLYRRAGWQRLGVLKSGTQVMGRHAETPLLTLVRQDPT</sequence>
<dbReference type="AlphaFoldDB" id="A0A1Q2CHU4"/>
<dbReference type="KEGG" id="tfl:RPIT_13430"/>
<name>A0A1Q2CHU4_9ACTN</name>
<dbReference type="EMBL" id="CP019605">
    <property type="protein sequence ID" value="AQP45688.1"/>
    <property type="molecule type" value="Genomic_DNA"/>
</dbReference>
<evidence type="ECO:0000313" key="2">
    <source>
        <dbReference type="Proteomes" id="UP000188324"/>
    </source>
</evidence>
<dbReference type="Pfam" id="PF00583">
    <property type="entry name" value="Acetyltransf_1"/>
    <property type="match status" value="1"/>
</dbReference>
<dbReference type="InterPro" id="IPR016181">
    <property type="entry name" value="Acyl_CoA_acyltransferase"/>
</dbReference>
<accession>A0A1Q2CHU4</accession>
<dbReference type="Proteomes" id="UP000188324">
    <property type="component" value="Chromosome"/>
</dbReference>
<keyword evidence="2" id="KW-1185">Reference proteome</keyword>
<dbReference type="CDD" id="cd04301">
    <property type="entry name" value="NAT_SF"/>
    <property type="match status" value="1"/>
</dbReference>